<organism evidence="1 2">
    <name type="scientific">Coemansia helicoidea</name>
    <dbReference type="NCBI Taxonomy" id="1286919"/>
    <lineage>
        <taxon>Eukaryota</taxon>
        <taxon>Fungi</taxon>
        <taxon>Fungi incertae sedis</taxon>
        <taxon>Zoopagomycota</taxon>
        <taxon>Kickxellomycotina</taxon>
        <taxon>Kickxellomycetes</taxon>
        <taxon>Kickxellales</taxon>
        <taxon>Kickxellaceae</taxon>
        <taxon>Coemansia</taxon>
    </lineage>
</organism>
<evidence type="ECO:0000313" key="2">
    <source>
        <dbReference type="Proteomes" id="UP001140087"/>
    </source>
</evidence>
<dbReference type="Proteomes" id="UP001140087">
    <property type="component" value="Unassembled WGS sequence"/>
</dbReference>
<protein>
    <submittedName>
        <fullName evidence="1">Uncharacterized protein</fullName>
    </submittedName>
</protein>
<reference evidence="1" key="1">
    <citation type="submission" date="2022-07" db="EMBL/GenBank/DDBJ databases">
        <title>Phylogenomic reconstructions and comparative analyses of Kickxellomycotina fungi.</title>
        <authorList>
            <person name="Reynolds N.K."/>
            <person name="Stajich J.E."/>
            <person name="Barry K."/>
            <person name="Grigoriev I.V."/>
            <person name="Crous P."/>
            <person name="Smith M.E."/>
        </authorList>
    </citation>
    <scope>NUCLEOTIDE SEQUENCE</scope>
    <source>
        <strain evidence="1">BCRC 34780</strain>
    </source>
</reference>
<dbReference type="EMBL" id="JANBUN010000001">
    <property type="protein sequence ID" value="KAJ2808425.1"/>
    <property type="molecule type" value="Genomic_DNA"/>
</dbReference>
<gene>
    <name evidence="1" type="ORF">H4R21_000014</name>
</gene>
<proteinExistence type="predicted"/>
<comment type="caution">
    <text evidence="1">The sequence shown here is derived from an EMBL/GenBank/DDBJ whole genome shotgun (WGS) entry which is preliminary data.</text>
</comment>
<sequence length="550" mass="59200">MPDCHTQTDELLVENGPLTCAEMVLIHQMRRLQIRRAESARMEERIDHLDLIDFDGRTYLEMSKGMSPILVPTRMVAQVRESIYRHMEMRLDMVSTRGAPRQQYSPPQSPGYSGPPEPTYAQLQLTAASLPADGLALPAAQYMATALPHAFPQRDYSSSPWAYDAMSHPSTSAPSLLGAGGSSPEVLGMVLSPPSLTGMHLDDAAQGAQPGQHQIPLDTADAAPASRGARAAQPRRPKRAADDDNAKAAKGRARGRRAAQAVEEEEDESDGSGCLSSGAESEESTLRKPLNCFMLYRRHKNAELRKNRPGLSVDQASRIIKDYWHAESAEVKAIFKQQSNQEREQYFAKKKQHLARQKRKRTSRKAEGECGSLALASTRSLSSYAPEALAQATPRNPIDARMAALSHRPASTHSLTMDMSPSLGFDSEGAALPPGIGQFAADMGFGVRTSEAMPYLGVSSGIPAAGMTTADMNQRVASSLEQLQTSFSFSVQGQQQQQQHSALTAMALDSPVTTAAALQPLTAPAGIGGGSGMGWASSPGHNAWDSLGRN</sequence>
<keyword evidence="2" id="KW-1185">Reference proteome</keyword>
<name>A0ACC1LH65_9FUNG</name>
<accession>A0ACC1LH65</accession>
<evidence type="ECO:0000313" key="1">
    <source>
        <dbReference type="EMBL" id="KAJ2808425.1"/>
    </source>
</evidence>